<evidence type="ECO:0000313" key="4">
    <source>
        <dbReference type="Proteomes" id="UP001480595"/>
    </source>
</evidence>
<reference evidence="3 4" key="1">
    <citation type="submission" date="2023-01" db="EMBL/GenBank/DDBJ databases">
        <title>Analysis of 21 Apiospora genomes using comparative genomics revels a genus with tremendous synthesis potential of carbohydrate active enzymes and secondary metabolites.</title>
        <authorList>
            <person name="Sorensen T."/>
        </authorList>
    </citation>
    <scope>NUCLEOTIDE SEQUENCE [LARGE SCALE GENOMIC DNA]</scope>
    <source>
        <strain evidence="3 4">CBS 135458</strain>
    </source>
</reference>
<gene>
    <name evidence="3" type="ORF">PG994_014245</name>
</gene>
<proteinExistence type="predicted"/>
<feature type="compositionally biased region" description="Low complexity" evidence="1">
    <location>
        <begin position="356"/>
        <end position="366"/>
    </location>
</feature>
<evidence type="ECO:0000313" key="3">
    <source>
        <dbReference type="EMBL" id="KAK8041238.1"/>
    </source>
</evidence>
<name>A0ABR1T654_9PEZI</name>
<keyword evidence="2" id="KW-1133">Transmembrane helix</keyword>
<dbReference type="Proteomes" id="UP001480595">
    <property type="component" value="Unassembled WGS sequence"/>
</dbReference>
<keyword evidence="2" id="KW-0472">Membrane</keyword>
<keyword evidence="2" id="KW-0812">Transmembrane</keyword>
<dbReference type="EMBL" id="JAQQWL010000015">
    <property type="protein sequence ID" value="KAK8041238.1"/>
    <property type="molecule type" value="Genomic_DNA"/>
</dbReference>
<feature type="region of interest" description="Disordered" evidence="1">
    <location>
        <begin position="270"/>
        <end position="307"/>
    </location>
</feature>
<comment type="caution">
    <text evidence="3">The sequence shown here is derived from an EMBL/GenBank/DDBJ whole genome shotgun (WGS) entry which is preliminary data.</text>
</comment>
<feature type="region of interest" description="Disordered" evidence="1">
    <location>
        <begin position="335"/>
        <end position="372"/>
    </location>
</feature>
<dbReference type="RefSeq" id="XP_066708783.1">
    <property type="nucleotide sequence ID" value="XM_066865654.1"/>
</dbReference>
<feature type="region of interest" description="Disordered" evidence="1">
    <location>
        <begin position="402"/>
        <end position="464"/>
    </location>
</feature>
<protein>
    <submittedName>
        <fullName evidence="3">Kelch repeat-containing protein</fullName>
    </submittedName>
</protein>
<organism evidence="3 4">
    <name type="scientific">Apiospora phragmitis</name>
    <dbReference type="NCBI Taxonomy" id="2905665"/>
    <lineage>
        <taxon>Eukaryota</taxon>
        <taxon>Fungi</taxon>
        <taxon>Dikarya</taxon>
        <taxon>Ascomycota</taxon>
        <taxon>Pezizomycotina</taxon>
        <taxon>Sordariomycetes</taxon>
        <taxon>Xylariomycetidae</taxon>
        <taxon>Amphisphaeriales</taxon>
        <taxon>Apiosporaceae</taxon>
        <taxon>Apiospora</taxon>
    </lineage>
</organism>
<feature type="region of interest" description="Disordered" evidence="1">
    <location>
        <begin position="118"/>
        <end position="137"/>
    </location>
</feature>
<accession>A0ABR1T654</accession>
<feature type="transmembrane region" description="Helical" evidence="2">
    <location>
        <begin position="371"/>
        <end position="395"/>
    </location>
</feature>
<dbReference type="GeneID" id="92098717"/>
<evidence type="ECO:0000256" key="1">
    <source>
        <dbReference type="SAM" id="MobiDB-lite"/>
    </source>
</evidence>
<evidence type="ECO:0000256" key="2">
    <source>
        <dbReference type="SAM" id="Phobius"/>
    </source>
</evidence>
<sequence>MDEKHPSYASQVNTTLSLPLSSSWTKASATLPSIPKSAPCQNQPITWFDASISSFYEWGGSAINTTAANNLIWKFTTDGSGGGAWSEVIPTNIVAFNNAARPHLSAFTMQRGVGYALAESPEETPKPRQSPASLSQGGYGTSMDYWWSSGCRDAGRVVVGTIEMVSWDTVSFVDPSTGKWYSQATTGPRPTKKQKFCSVGLQGPNGTYEIFIYGGMSDPVKTLDEIHVLSLLGFVFKSPNSSTPQNDHACALVGSLNKTDNKKRKRQMLSVGGSHGDLGWPKSELDPDPGNRSQYDADANPYDTPKTAKDWYAQGGLDTVSWTSEEVKTMFRSGANMAANPGNGLSDIPGSGGGSSPNNPSEAPNNTTSQAGAIAGGTVGGVAAIALTTALAVLLRRRRARRAQTPLPQPEAWSKSELPAGSALQQPRSEPMNPRRHQGMHPAELYSNHGHSELGPASQQELPG</sequence>
<keyword evidence="4" id="KW-1185">Reference proteome</keyword>